<dbReference type="SMART" id="SM00387">
    <property type="entry name" value="HATPase_c"/>
    <property type="match status" value="1"/>
</dbReference>
<dbReference type="Gene3D" id="1.20.120.960">
    <property type="entry name" value="Histidine kinase NarX, sensor domain"/>
    <property type="match status" value="1"/>
</dbReference>
<keyword evidence="4 14" id="KW-0997">Cell inner membrane</keyword>
<dbReference type="SMART" id="SM00304">
    <property type="entry name" value="HAMP"/>
    <property type="match status" value="2"/>
</dbReference>
<dbReference type="OrthoDB" id="9811306at2"/>
<dbReference type="Gene3D" id="1.20.5.1930">
    <property type="match status" value="1"/>
</dbReference>
<dbReference type="GO" id="GO:0005524">
    <property type="term" value="F:ATP binding"/>
    <property type="evidence" value="ECO:0007669"/>
    <property type="project" value="UniProtKB-UniRule"/>
</dbReference>
<dbReference type="PANTHER" id="PTHR24421:SF10">
    <property type="entry name" value="NITRATE_NITRITE SENSOR PROTEIN NARQ"/>
    <property type="match status" value="1"/>
</dbReference>
<dbReference type="InterPro" id="IPR029016">
    <property type="entry name" value="GAF-like_dom_sf"/>
</dbReference>
<feature type="domain" description="HAMP" evidence="17">
    <location>
        <begin position="193"/>
        <end position="245"/>
    </location>
</feature>
<gene>
    <name evidence="18" type="ordered locus">TVNIR_1756</name>
</gene>
<keyword evidence="10 14" id="KW-0067">ATP-binding</keyword>
<evidence type="ECO:0000256" key="8">
    <source>
        <dbReference type="ARBA" id="ARBA00022741"/>
    </source>
</evidence>
<keyword evidence="9 14" id="KW-0418">Kinase</keyword>
<evidence type="ECO:0000256" key="7">
    <source>
        <dbReference type="ARBA" id="ARBA00022692"/>
    </source>
</evidence>
<comment type="subcellular location">
    <subcellularLocation>
        <location evidence="2">Cell inner membrane</location>
        <topology evidence="2">Multi-pass membrane protein</topology>
    </subcellularLocation>
</comment>
<keyword evidence="3 14" id="KW-1003">Cell membrane</keyword>
<accession>L0DWL2</accession>
<keyword evidence="15" id="KW-0175">Coiled coil</keyword>
<keyword evidence="5" id="KW-0597">Phosphoprotein</keyword>
<dbReference type="KEGG" id="tni:TVNIR_1756"/>
<reference evidence="18" key="1">
    <citation type="submission" date="2015-12" db="EMBL/GenBank/DDBJ databases">
        <authorList>
            <person name="Tikhonova T.V."/>
            <person name="Pavlov A.R."/>
            <person name="Beletsky A.V."/>
            <person name="Mardanov A.V."/>
            <person name="Sorokin D.Y."/>
            <person name="Ravin N.V."/>
            <person name="Popov V.O."/>
        </authorList>
    </citation>
    <scope>NUCLEOTIDE SEQUENCE</scope>
    <source>
        <strain evidence="18">DSM 14787</strain>
    </source>
</reference>
<dbReference type="CDD" id="cd06225">
    <property type="entry name" value="HAMP"/>
    <property type="match status" value="1"/>
</dbReference>
<dbReference type="PIRSF" id="PIRSF003167">
    <property type="entry name" value="STHK_NarX/NarQ"/>
    <property type="match status" value="1"/>
</dbReference>
<dbReference type="AlphaFoldDB" id="L0DWL2"/>
<keyword evidence="8 14" id="KW-0547">Nucleotide-binding</keyword>
<dbReference type="CDD" id="cd19408">
    <property type="entry name" value="NarX_NarQ_sensor"/>
    <property type="match status" value="1"/>
</dbReference>
<dbReference type="InterPro" id="IPR016380">
    <property type="entry name" value="Sig_transdc_His_kin_NarX/NarQ"/>
</dbReference>
<evidence type="ECO:0000256" key="3">
    <source>
        <dbReference type="ARBA" id="ARBA00022475"/>
    </source>
</evidence>
<feature type="domain" description="Histidine kinase" evidence="16">
    <location>
        <begin position="423"/>
        <end position="620"/>
    </location>
</feature>
<evidence type="ECO:0000256" key="11">
    <source>
        <dbReference type="ARBA" id="ARBA00022989"/>
    </source>
</evidence>
<keyword evidence="19" id="KW-1185">Reference proteome</keyword>
<evidence type="ECO:0000256" key="13">
    <source>
        <dbReference type="ARBA" id="ARBA00023136"/>
    </source>
</evidence>
<dbReference type="Pfam" id="PF02518">
    <property type="entry name" value="HATPase_c"/>
    <property type="match status" value="1"/>
</dbReference>
<dbReference type="EMBL" id="CP003989">
    <property type="protein sequence ID" value="AGA33418.1"/>
    <property type="molecule type" value="Genomic_DNA"/>
</dbReference>
<evidence type="ECO:0000259" key="17">
    <source>
        <dbReference type="PROSITE" id="PS50885"/>
    </source>
</evidence>
<dbReference type="Pfam" id="PF07730">
    <property type="entry name" value="HisKA_3"/>
    <property type="match status" value="1"/>
</dbReference>
<dbReference type="InterPro" id="IPR003660">
    <property type="entry name" value="HAMP_dom"/>
</dbReference>
<evidence type="ECO:0000313" key="19">
    <source>
        <dbReference type="Proteomes" id="UP000010809"/>
    </source>
</evidence>
<name>L0DWL2_THIND</name>
<dbReference type="PROSITE" id="PS50109">
    <property type="entry name" value="HIS_KIN"/>
    <property type="match status" value="1"/>
</dbReference>
<organism evidence="18 19">
    <name type="scientific">Thioalkalivibrio nitratireducens (strain DSM 14787 / UNIQEM 213 / ALEN2)</name>
    <dbReference type="NCBI Taxonomy" id="1255043"/>
    <lineage>
        <taxon>Bacteria</taxon>
        <taxon>Pseudomonadati</taxon>
        <taxon>Pseudomonadota</taxon>
        <taxon>Gammaproteobacteria</taxon>
        <taxon>Chromatiales</taxon>
        <taxon>Ectothiorhodospiraceae</taxon>
        <taxon>Thioalkalivibrio</taxon>
    </lineage>
</organism>
<dbReference type="PANTHER" id="PTHR24421">
    <property type="entry name" value="NITRATE/NITRITE SENSOR PROTEIN NARX-RELATED"/>
    <property type="match status" value="1"/>
</dbReference>
<dbReference type="GO" id="GO:0000155">
    <property type="term" value="F:phosphorelay sensor kinase activity"/>
    <property type="evidence" value="ECO:0007669"/>
    <property type="project" value="UniProtKB-UniRule"/>
</dbReference>
<evidence type="ECO:0000256" key="1">
    <source>
        <dbReference type="ARBA" id="ARBA00000085"/>
    </source>
</evidence>
<dbReference type="PATRIC" id="fig|1255043.3.peg.1779"/>
<dbReference type="InterPro" id="IPR050482">
    <property type="entry name" value="Sensor_HK_TwoCompSys"/>
</dbReference>
<dbReference type="Gene3D" id="1.10.8.500">
    <property type="entry name" value="HAMP domain in histidine kinase"/>
    <property type="match status" value="1"/>
</dbReference>
<keyword evidence="12 14" id="KW-0902">Two-component regulatory system</keyword>
<dbReference type="SUPFAM" id="SSF55781">
    <property type="entry name" value="GAF domain-like"/>
    <property type="match status" value="1"/>
</dbReference>
<dbReference type="SUPFAM" id="SSF55874">
    <property type="entry name" value="ATPase domain of HSP90 chaperone/DNA topoisomerase II/histidine kinase"/>
    <property type="match status" value="1"/>
</dbReference>
<dbReference type="SUPFAM" id="SSF158472">
    <property type="entry name" value="HAMP domain-like"/>
    <property type="match status" value="1"/>
</dbReference>
<protein>
    <recommendedName>
        <fullName evidence="14">Sensor protein</fullName>
        <ecNumber evidence="14">2.7.13.3</ecNumber>
    </recommendedName>
</protein>
<keyword evidence="13 14" id="KW-0472">Membrane</keyword>
<dbReference type="InterPro" id="IPR036890">
    <property type="entry name" value="HATPase_C_sf"/>
</dbReference>
<dbReference type="eggNOG" id="COG3850">
    <property type="taxonomic scope" value="Bacteria"/>
</dbReference>
<comment type="catalytic activity">
    <reaction evidence="1 14">
        <text>ATP + protein L-histidine = ADP + protein N-phospho-L-histidine.</text>
        <dbReference type="EC" id="2.7.13.3"/>
    </reaction>
</comment>
<evidence type="ECO:0000256" key="10">
    <source>
        <dbReference type="ARBA" id="ARBA00022840"/>
    </source>
</evidence>
<proteinExistence type="predicted"/>
<evidence type="ECO:0000256" key="9">
    <source>
        <dbReference type="ARBA" id="ARBA00022777"/>
    </source>
</evidence>
<evidence type="ECO:0000259" key="16">
    <source>
        <dbReference type="PROSITE" id="PS50109"/>
    </source>
</evidence>
<dbReference type="CDD" id="cd16917">
    <property type="entry name" value="HATPase_UhpB-NarQ-NarX-like"/>
    <property type="match status" value="1"/>
</dbReference>
<dbReference type="HOGENOM" id="CLU_000445_20_10_6"/>
<evidence type="ECO:0000256" key="14">
    <source>
        <dbReference type="PIRNR" id="PIRNR003167"/>
    </source>
</evidence>
<dbReference type="EC" id="2.7.13.3" evidence="14"/>
<dbReference type="GO" id="GO:0005886">
    <property type="term" value="C:plasma membrane"/>
    <property type="evidence" value="ECO:0007669"/>
    <property type="project" value="UniProtKB-SubCell"/>
</dbReference>
<evidence type="ECO:0000256" key="5">
    <source>
        <dbReference type="ARBA" id="ARBA00022553"/>
    </source>
</evidence>
<dbReference type="Gene3D" id="3.30.565.10">
    <property type="entry name" value="Histidine kinase-like ATPase, C-terminal domain"/>
    <property type="match status" value="1"/>
</dbReference>
<dbReference type="InterPro" id="IPR005467">
    <property type="entry name" value="His_kinase_dom"/>
</dbReference>
<dbReference type="InterPro" id="IPR029095">
    <property type="entry name" value="NarX-like_N"/>
</dbReference>
<evidence type="ECO:0000256" key="2">
    <source>
        <dbReference type="ARBA" id="ARBA00004429"/>
    </source>
</evidence>
<evidence type="ECO:0000256" key="6">
    <source>
        <dbReference type="ARBA" id="ARBA00022679"/>
    </source>
</evidence>
<dbReference type="InterPro" id="IPR011712">
    <property type="entry name" value="Sig_transdc_His_kin_sub3_dim/P"/>
</dbReference>
<sequence length="647" mass="72476">MVRDMKRSLMLRLGLAFTLIAVLALFGIISSVIIAETLRGEATAINRAGALRMQTYIISTELLEPRAETSDARRARVESALDRFDSRYRSEALTRIVPRRQTEPARQAYDEVGRVWHQAIRPGILAAVDGPLIPEEVADLREQVDAFVGQIDELVRLLEQKTESKVQLLRFTQGLSLFLTLVVIFITMYFVRTEVLQPLRELLRAAEAVRRRDFGWRTLHTGDDELGRLGTTFNLMAEDLSQTYEELEARVREKTGALERSNRSLALMYRSLMHLQDAHPADASYSRTLRELERFLGLGAGSVCVVEPDGRKGFRMATSESSAGRPEVFCTLESCRDCLEDGRTRLNRPARSQAENGRVLTVPLRDGERTHGLLRMQVPDGITLEPWQIQLAEGVAQHLGTAIGRQLRADQLNRLALLEERATIARELHDSLAQALTYMKIQVSRLQGMLKTPGREFQMESTLRDLREGLNSAYGELRELLTTFRIRMDEQGLNRALEATVREFADRGELSIRLDNRVADGQIGVNEEIHVLQIVREALSNVIKHSGARSATVGLETATDGRIRVTLEDDGRGMPQPAGRRGHYGLAIMRERARNLNGEFDILPRADGGTIVTVLFEPAALPAAYTEPLHETTTDDATALPKAQSQT</sequence>
<feature type="coiled-coil region" evidence="15">
    <location>
        <begin position="237"/>
        <end position="264"/>
    </location>
</feature>
<dbReference type="STRING" id="1255043.TVNIR_1756"/>
<dbReference type="InterPro" id="IPR003594">
    <property type="entry name" value="HATPase_dom"/>
</dbReference>
<dbReference type="Proteomes" id="UP000010809">
    <property type="component" value="Chromosome"/>
</dbReference>
<evidence type="ECO:0000256" key="15">
    <source>
        <dbReference type="SAM" id="Coils"/>
    </source>
</evidence>
<dbReference type="Pfam" id="PF13675">
    <property type="entry name" value="PilJ"/>
    <property type="match status" value="1"/>
</dbReference>
<dbReference type="PROSITE" id="PS50885">
    <property type="entry name" value="HAMP"/>
    <property type="match status" value="1"/>
</dbReference>
<dbReference type="InterPro" id="IPR042295">
    <property type="entry name" value="NarX-like_N_sf"/>
</dbReference>
<dbReference type="GO" id="GO:0046983">
    <property type="term" value="F:protein dimerization activity"/>
    <property type="evidence" value="ECO:0007669"/>
    <property type="project" value="UniProtKB-UniRule"/>
</dbReference>
<dbReference type="Gene3D" id="3.30.450.40">
    <property type="match status" value="1"/>
</dbReference>
<evidence type="ECO:0000256" key="4">
    <source>
        <dbReference type="ARBA" id="ARBA00022519"/>
    </source>
</evidence>
<evidence type="ECO:0000256" key="12">
    <source>
        <dbReference type="ARBA" id="ARBA00023012"/>
    </source>
</evidence>
<keyword evidence="7" id="KW-0812">Transmembrane</keyword>
<evidence type="ECO:0000313" key="18">
    <source>
        <dbReference type="EMBL" id="AGA33418.1"/>
    </source>
</evidence>
<dbReference type="Pfam" id="PF00672">
    <property type="entry name" value="HAMP"/>
    <property type="match status" value="1"/>
</dbReference>
<keyword evidence="11" id="KW-1133">Transmembrane helix</keyword>
<keyword evidence="6 14" id="KW-0808">Transferase</keyword>